<evidence type="ECO:0000313" key="2">
    <source>
        <dbReference type="EMBL" id="CAK7919385.1"/>
    </source>
</evidence>
<evidence type="ECO:0000259" key="1">
    <source>
        <dbReference type="PROSITE" id="PS50010"/>
    </source>
</evidence>
<protein>
    <recommendedName>
        <fullName evidence="1">DH domain-containing protein</fullName>
    </recommendedName>
</protein>
<dbReference type="InterPro" id="IPR001331">
    <property type="entry name" value="GDS_CDC24_CS"/>
</dbReference>
<dbReference type="Gene3D" id="1.20.900.10">
    <property type="entry name" value="Dbl homology (DH) domain"/>
    <property type="match status" value="1"/>
</dbReference>
<keyword evidence="3" id="KW-1185">Reference proteome</keyword>
<sequence>MPTFQQIKDSKIKSLTTTIRQNQTPYKSTTKESPIKFQYGLIEFLESELVYQEDLSMVKNVYKALLEHCVDYRYIFDQNEKDLLFTDMVKLMNVSFRFSQQIHAKISTFYSVQSSQAVKLLILQTEGINNLLKFDLGEFITLFLFELQEFKRNMFRYSITQEFRMKLLYDKKKLGGPLMERWLREANVSKSGTTSPTKILSLEELLSRPIQRLTKYPLLLKQLIDNSDNIWTGLQKHNMNVALIKVNHLLQSCNSIYQVNNWSDYHSLREDVEKYKLIKSPSINNFKNELKLSTSINDQCPNIVNQYENVFTLLQNLSITIDTLLKGMIKFTDNNCKYSKFWNDFLYETSLKQKINNNEDVTRYIQSSYSCYQEKTMFQKCKTIELVSNIRDEILVRHDLAIEICNQVNFKIKTHSILKKKYIDYMDSIEKKKGKGNDKGSIFKNNRKTMSMVQTYIHLGNQLKEQLPLLTGYIKALCWHTVTELNRFNIKWIESIFGRTSVQTHRDINDVIDFYQTCKWGDKGDHSMNM</sequence>
<evidence type="ECO:0000313" key="3">
    <source>
        <dbReference type="Proteomes" id="UP001497600"/>
    </source>
</evidence>
<dbReference type="InterPro" id="IPR035899">
    <property type="entry name" value="DBL_dom_sf"/>
</dbReference>
<dbReference type="InterPro" id="IPR051492">
    <property type="entry name" value="Dynamin-Rho_GEF"/>
</dbReference>
<organism evidence="2 3">
    <name type="scientific">[Candida] anglica</name>
    <dbReference type="NCBI Taxonomy" id="148631"/>
    <lineage>
        <taxon>Eukaryota</taxon>
        <taxon>Fungi</taxon>
        <taxon>Dikarya</taxon>
        <taxon>Ascomycota</taxon>
        <taxon>Saccharomycotina</taxon>
        <taxon>Pichiomycetes</taxon>
        <taxon>Debaryomycetaceae</taxon>
        <taxon>Kurtzmaniella</taxon>
    </lineage>
</organism>
<dbReference type="PANTHER" id="PTHR22834:SF20">
    <property type="entry name" value="SH3 DOMAIN-CONTAINING PROTEIN"/>
    <property type="match status" value="1"/>
</dbReference>
<proteinExistence type="predicted"/>
<dbReference type="InterPro" id="IPR000219">
    <property type="entry name" value="DH_dom"/>
</dbReference>
<gene>
    <name evidence="2" type="ORF">CAAN4_G17810</name>
</gene>
<dbReference type="PROSITE" id="PS00741">
    <property type="entry name" value="DH_1"/>
    <property type="match status" value="1"/>
</dbReference>
<feature type="domain" description="DH" evidence="1">
    <location>
        <begin position="36"/>
        <end position="256"/>
    </location>
</feature>
<dbReference type="PANTHER" id="PTHR22834">
    <property type="entry name" value="NUCLEAR FUSION PROTEIN FUS2"/>
    <property type="match status" value="1"/>
</dbReference>
<dbReference type="SUPFAM" id="SSF48065">
    <property type="entry name" value="DBL homology domain (DH-domain)"/>
    <property type="match status" value="1"/>
</dbReference>
<accession>A0ABP0EKR7</accession>
<dbReference type="SMART" id="SM00325">
    <property type="entry name" value="RhoGEF"/>
    <property type="match status" value="1"/>
</dbReference>
<dbReference type="EMBL" id="OZ004259">
    <property type="protein sequence ID" value="CAK7919385.1"/>
    <property type="molecule type" value="Genomic_DNA"/>
</dbReference>
<dbReference type="Proteomes" id="UP001497600">
    <property type="component" value="Chromosome G"/>
</dbReference>
<dbReference type="Pfam" id="PF00621">
    <property type="entry name" value="RhoGEF"/>
    <property type="match status" value="1"/>
</dbReference>
<reference evidence="2 3" key="1">
    <citation type="submission" date="2024-01" db="EMBL/GenBank/DDBJ databases">
        <authorList>
            <consortium name="Genoscope - CEA"/>
            <person name="William W."/>
        </authorList>
    </citation>
    <scope>NUCLEOTIDE SEQUENCE [LARGE SCALE GENOMIC DNA]</scope>
    <source>
        <strain evidence="2 3">29B2s-10</strain>
    </source>
</reference>
<name>A0ABP0EKR7_9ASCO</name>
<dbReference type="PROSITE" id="PS50010">
    <property type="entry name" value="DH_2"/>
    <property type="match status" value="1"/>
</dbReference>